<dbReference type="Pfam" id="PF00211">
    <property type="entry name" value="Guanylate_cyc"/>
    <property type="match status" value="1"/>
</dbReference>
<accession>A0A382UTP6</accession>
<dbReference type="PROSITE" id="PS50125">
    <property type="entry name" value="GUANYLATE_CYCLASE_2"/>
    <property type="match status" value="1"/>
</dbReference>
<evidence type="ECO:0000313" key="3">
    <source>
        <dbReference type="EMBL" id="SVD37155.1"/>
    </source>
</evidence>
<evidence type="ECO:0000256" key="1">
    <source>
        <dbReference type="SAM" id="Phobius"/>
    </source>
</evidence>
<protein>
    <recommendedName>
        <fullName evidence="2">Guanylate cyclase domain-containing protein</fullName>
    </recommendedName>
</protein>
<gene>
    <name evidence="3" type="ORF">METZ01_LOCUS390009</name>
</gene>
<evidence type="ECO:0000259" key="2">
    <source>
        <dbReference type="PROSITE" id="PS50125"/>
    </source>
</evidence>
<feature type="non-terminal residue" evidence="3">
    <location>
        <position position="239"/>
    </location>
</feature>
<dbReference type="GO" id="GO:0006171">
    <property type="term" value="P:cAMP biosynthetic process"/>
    <property type="evidence" value="ECO:0007669"/>
    <property type="project" value="TreeGrafter"/>
</dbReference>
<dbReference type="EMBL" id="UINC01146437">
    <property type="protein sequence ID" value="SVD37155.1"/>
    <property type="molecule type" value="Genomic_DNA"/>
</dbReference>
<dbReference type="InterPro" id="IPR029787">
    <property type="entry name" value="Nucleotide_cyclase"/>
</dbReference>
<feature type="domain" description="Guanylate cyclase" evidence="2">
    <location>
        <begin position="12"/>
        <end position="119"/>
    </location>
</feature>
<dbReference type="CDD" id="cd07302">
    <property type="entry name" value="CHD"/>
    <property type="match status" value="1"/>
</dbReference>
<reference evidence="3" key="1">
    <citation type="submission" date="2018-05" db="EMBL/GenBank/DDBJ databases">
        <authorList>
            <person name="Lanie J.A."/>
            <person name="Ng W.-L."/>
            <person name="Kazmierczak K.M."/>
            <person name="Andrzejewski T.M."/>
            <person name="Davidsen T.M."/>
            <person name="Wayne K.J."/>
            <person name="Tettelin H."/>
            <person name="Glass J.I."/>
            <person name="Rusch D."/>
            <person name="Podicherti R."/>
            <person name="Tsui H.-C.T."/>
            <person name="Winkler M.E."/>
        </authorList>
    </citation>
    <scope>NUCLEOTIDE SEQUENCE</scope>
</reference>
<name>A0A382UTP6_9ZZZZ</name>
<dbReference type="GO" id="GO:0035556">
    <property type="term" value="P:intracellular signal transduction"/>
    <property type="evidence" value="ECO:0007669"/>
    <property type="project" value="InterPro"/>
</dbReference>
<dbReference type="PANTHER" id="PTHR43081:SF19">
    <property type="entry name" value="PH-SENSITIVE ADENYLATE CYCLASE RV1264"/>
    <property type="match status" value="1"/>
</dbReference>
<keyword evidence="1" id="KW-0812">Transmembrane</keyword>
<proteinExistence type="predicted"/>
<dbReference type="InterPro" id="IPR050697">
    <property type="entry name" value="Adenylyl/Guanylyl_Cyclase_3/4"/>
</dbReference>
<organism evidence="3">
    <name type="scientific">marine metagenome</name>
    <dbReference type="NCBI Taxonomy" id="408172"/>
    <lineage>
        <taxon>unclassified sequences</taxon>
        <taxon>metagenomes</taxon>
        <taxon>ecological metagenomes</taxon>
    </lineage>
</organism>
<dbReference type="PANTHER" id="PTHR43081">
    <property type="entry name" value="ADENYLATE CYCLASE, TERMINAL-DIFFERENTIATION SPECIFIC-RELATED"/>
    <property type="match status" value="1"/>
</dbReference>
<dbReference type="InterPro" id="IPR001054">
    <property type="entry name" value="A/G_cyclase"/>
</dbReference>
<dbReference type="Gene3D" id="3.30.70.1230">
    <property type="entry name" value="Nucleotide cyclase"/>
    <property type="match status" value="1"/>
</dbReference>
<feature type="non-terminal residue" evidence="3">
    <location>
        <position position="1"/>
    </location>
</feature>
<keyword evidence="1" id="KW-1133">Transmembrane helix</keyword>
<dbReference type="SUPFAM" id="SSF55073">
    <property type="entry name" value="Nucleotide cyclase"/>
    <property type="match status" value="1"/>
</dbReference>
<dbReference type="AlphaFoldDB" id="A0A382UTP6"/>
<keyword evidence="1" id="KW-0472">Membrane</keyword>
<feature type="transmembrane region" description="Helical" evidence="1">
    <location>
        <begin position="190"/>
        <end position="210"/>
    </location>
</feature>
<sequence>VDTPQHIRRLAAIVFTDIVGFSKLTEGDEVTALELLATQKRIVQPIVQEFGGQWLKEMGDGLLLSFPSSYDAVRCSIRIQKAVRGIEHLVLRIGVHQGDVVQTETDVLGSGVNIASRVETVAPSGGVAVSDKVQRDIVHHADLYTQSIGFPKLKGIDIGFEVFCVTNDGLPVGISHGKVEASGRLAKRKLPLLPVAAGVLVLAVVAAFFLRPGGGVDLGAIPSKSIAVLPFDNFAKGEA</sequence>